<evidence type="ECO:0000313" key="4">
    <source>
        <dbReference type="Proteomes" id="UP000092544"/>
    </source>
</evidence>
<feature type="domain" description="Acyltransferase MbtK/IucB-like conserved" evidence="2">
    <location>
        <begin position="159"/>
        <end position="207"/>
    </location>
</feature>
<dbReference type="RefSeq" id="WP_067012431.1">
    <property type="nucleotide sequence ID" value="NZ_FLOB01000001.1"/>
</dbReference>
<dbReference type="Proteomes" id="UP000092544">
    <property type="component" value="Unassembled WGS sequence"/>
</dbReference>
<proteinExistence type="predicted"/>
<reference evidence="3 4" key="1">
    <citation type="submission" date="2016-06" db="EMBL/GenBank/DDBJ databases">
        <authorList>
            <person name="Kjaerup R.B."/>
            <person name="Dalgaard T.S."/>
            <person name="Juul-Madsen H.R."/>
        </authorList>
    </citation>
    <scope>NUCLEOTIDE SEQUENCE [LARGE SCALE GENOMIC DNA]</scope>
    <source>
        <strain evidence="3 4">CECT 8886</strain>
    </source>
</reference>
<evidence type="ECO:0000259" key="2">
    <source>
        <dbReference type="SMART" id="SM01006"/>
    </source>
</evidence>
<comment type="pathway">
    <text evidence="1">Siderophore biosynthesis.</text>
</comment>
<dbReference type="SMART" id="SM01006">
    <property type="entry name" value="AlcB"/>
    <property type="match status" value="1"/>
</dbReference>
<organism evidence="3 4">
    <name type="scientific">Marinomonas spartinae</name>
    <dbReference type="NCBI Taxonomy" id="1792290"/>
    <lineage>
        <taxon>Bacteria</taxon>
        <taxon>Pseudomonadati</taxon>
        <taxon>Pseudomonadota</taxon>
        <taxon>Gammaproteobacteria</taxon>
        <taxon>Oceanospirillales</taxon>
        <taxon>Oceanospirillaceae</taxon>
        <taxon>Marinomonas</taxon>
    </lineage>
</organism>
<name>A0A1A8T2K7_9GAMM</name>
<dbReference type="EMBL" id="FLOB01000001">
    <property type="protein sequence ID" value="SBS26286.1"/>
    <property type="molecule type" value="Genomic_DNA"/>
</dbReference>
<dbReference type="GO" id="GO:0019290">
    <property type="term" value="P:siderophore biosynthetic process"/>
    <property type="evidence" value="ECO:0007669"/>
    <property type="project" value="InterPro"/>
</dbReference>
<evidence type="ECO:0000256" key="1">
    <source>
        <dbReference type="ARBA" id="ARBA00004924"/>
    </source>
</evidence>
<dbReference type="GO" id="GO:0050133">
    <property type="term" value="F:N6-hydroxylysine O-acetyltransferase activity"/>
    <property type="evidence" value="ECO:0007669"/>
    <property type="project" value="UniProtKB-EC"/>
</dbReference>
<dbReference type="InterPro" id="IPR016181">
    <property type="entry name" value="Acyl_CoA_acyltransferase"/>
</dbReference>
<dbReference type="InterPro" id="IPR019432">
    <property type="entry name" value="Acyltransferase_MbtK/IucB-like"/>
</dbReference>
<keyword evidence="3" id="KW-0012">Acyltransferase</keyword>
<dbReference type="Pfam" id="PF13523">
    <property type="entry name" value="Acetyltransf_8"/>
    <property type="match status" value="1"/>
</dbReference>
<keyword evidence="4" id="KW-1185">Reference proteome</keyword>
<dbReference type="STRING" id="1792290.MSP8886_00558"/>
<gene>
    <name evidence="3" type="primary">iucB</name>
    <name evidence="3" type="ORF">MSP8886_00558</name>
</gene>
<dbReference type="PANTHER" id="PTHR31438:SF1">
    <property type="entry name" value="LYSINE N-ACYLTRANSFERASE C17G9.06C-RELATED"/>
    <property type="match status" value="1"/>
</dbReference>
<evidence type="ECO:0000313" key="3">
    <source>
        <dbReference type="EMBL" id="SBS26286.1"/>
    </source>
</evidence>
<dbReference type="PANTHER" id="PTHR31438">
    <property type="entry name" value="LYSINE N-ACYLTRANSFERASE C17G9.06C-RELATED"/>
    <property type="match status" value="1"/>
</dbReference>
<accession>A0A1A8T2K7</accession>
<dbReference type="SUPFAM" id="SSF55729">
    <property type="entry name" value="Acyl-CoA N-acyltransferases (Nat)"/>
    <property type="match status" value="1"/>
</dbReference>
<dbReference type="AlphaFoldDB" id="A0A1A8T2K7"/>
<sequence length="327" mass="37982">MTGNQNVHHTLPGGQCVSFEAGHYHVTQPSGGVSVHEKQHGQGVLVHCELPESELLNAFTLLFEQVPQLRSIDLSKVDLRSLSSDHLAHILYRNELGQNILWREAIMQRPHRWLRQDRPLFPHKPVLTKAGYHPMRPSPQQGELYRRYLPELQQHISLLGLNLDEHLALFNKWQNNDRVAAFWDQKGSLSEHRAYLAEQVANHKNQLLIACLDDEPFAYIEAYWAKEDRIAPYYAVSDYDRGIHMLVGEEHHRGAHKVAAWLPSVCHYLYLVDPRTDKIVSEPRADNQKMIHYLQAYGFAKLKEFDFPHKRSALMCQLRENFFVDCF</sequence>
<dbReference type="Gene3D" id="3.40.630.30">
    <property type="match status" value="1"/>
</dbReference>
<dbReference type="OrthoDB" id="9087497at2"/>
<keyword evidence="3" id="KW-0808">Transferase</keyword>
<protein>
    <submittedName>
        <fullName evidence="3">N(6)-hydroxylysine O-acetyltransferase</fullName>
        <ecNumber evidence="3">2.3.1.102</ecNumber>
    </submittedName>
</protein>
<dbReference type="GO" id="GO:0016410">
    <property type="term" value="F:N-acyltransferase activity"/>
    <property type="evidence" value="ECO:0007669"/>
    <property type="project" value="TreeGrafter"/>
</dbReference>
<dbReference type="EC" id="2.3.1.102" evidence="3"/>